<dbReference type="AlphaFoldDB" id="W1YLI3"/>
<evidence type="ECO:0000313" key="2">
    <source>
        <dbReference type="EMBL" id="ETJ42585.1"/>
    </source>
</evidence>
<gene>
    <name evidence="2" type="ORF">Q604_UNBC03445G0001</name>
</gene>
<protein>
    <submittedName>
        <fullName evidence="2">Ribonuclease</fullName>
    </submittedName>
</protein>
<dbReference type="PROSITE" id="PS51975">
    <property type="entry name" value="RNASE_H_2"/>
    <property type="match status" value="1"/>
</dbReference>
<name>W1YLI3_9ZZZZ</name>
<sequence>MDSLGLATPPVRMQVKADARCAVVAAASVLAKVERDALMTELDDPGYGW</sequence>
<evidence type="ECO:0000259" key="1">
    <source>
        <dbReference type="PROSITE" id="PS51975"/>
    </source>
</evidence>
<comment type="caution">
    <text evidence="2">The sequence shown here is derived from an EMBL/GenBank/DDBJ whole genome shotgun (WGS) entry which is preliminary data.</text>
</comment>
<dbReference type="InterPro" id="IPR036397">
    <property type="entry name" value="RNaseH_sf"/>
</dbReference>
<accession>W1YLI3</accession>
<dbReference type="InterPro" id="IPR012337">
    <property type="entry name" value="RNaseH-like_sf"/>
</dbReference>
<dbReference type="Gene3D" id="3.30.420.10">
    <property type="entry name" value="Ribonuclease H-like superfamily/Ribonuclease H"/>
    <property type="match status" value="1"/>
</dbReference>
<proteinExistence type="predicted"/>
<organism evidence="2">
    <name type="scientific">human gut metagenome</name>
    <dbReference type="NCBI Taxonomy" id="408170"/>
    <lineage>
        <taxon>unclassified sequences</taxon>
        <taxon>metagenomes</taxon>
        <taxon>organismal metagenomes</taxon>
    </lineage>
</organism>
<feature type="non-terminal residue" evidence="2">
    <location>
        <position position="49"/>
    </location>
</feature>
<dbReference type="EMBL" id="AZMM01003445">
    <property type="protein sequence ID" value="ETJ42585.1"/>
    <property type="molecule type" value="Genomic_DNA"/>
</dbReference>
<reference evidence="2" key="1">
    <citation type="submission" date="2013-12" db="EMBL/GenBank/DDBJ databases">
        <title>A Varibaculum cambriense genome reconstructed from a premature infant gut community with otherwise low bacterial novelty that shifts toward anaerobic metabolism during the third week of life.</title>
        <authorList>
            <person name="Brown C.T."/>
            <person name="Sharon I."/>
            <person name="Thomas B.C."/>
            <person name="Castelle C.J."/>
            <person name="Morowitz M.J."/>
            <person name="Banfield J.F."/>
        </authorList>
    </citation>
    <scope>NUCLEOTIDE SEQUENCE</scope>
</reference>
<dbReference type="Pfam" id="PF01351">
    <property type="entry name" value="RNase_HII"/>
    <property type="match status" value="1"/>
</dbReference>
<feature type="domain" description="RNase H type-2" evidence="1">
    <location>
        <begin position="1"/>
        <end position="49"/>
    </location>
</feature>
<dbReference type="SUPFAM" id="SSF53098">
    <property type="entry name" value="Ribonuclease H-like"/>
    <property type="match status" value="1"/>
</dbReference>
<dbReference type="GO" id="GO:0004523">
    <property type="term" value="F:RNA-DNA hybrid ribonuclease activity"/>
    <property type="evidence" value="ECO:0007669"/>
    <property type="project" value="InterPro"/>
</dbReference>
<dbReference type="GO" id="GO:0003676">
    <property type="term" value="F:nucleic acid binding"/>
    <property type="evidence" value="ECO:0007669"/>
    <property type="project" value="InterPro"/>
</dbReference>
<dbReference type="InterPro" id="IPR024567">
    <property type="entry name" value="RNase_HII/HIII_dom"/>
</dbReference>